<dbReference type="Proteomes" id="UP000220480">
    <property type="component" value="Unassembled WGS sequence"/>
</dbReference>
<proteinExistence type="predicted"/>
<evidence type="ECO:0000313" key="1">
    <source>
        <dbReference type="EMBL" id="PDX84830.1"/>
    </source>
</evidence>
<dbReference type="AlphaFoldDB" id="A0A2A7B0F7"/>
<comment type="caution">
    <text evidence="1">The sequence shown here is derived from an EMBL/GenBank/DDBJ whole genome shotgun (WGS) entry which is preliminary data.</text>
</comment>
<evidence type="ECO:0000313" key="2">
    <source>
        <dbReference type="Proteomes" id="UP000220480"/>
    </source>
</evidence>
<dbReference type="EMBL" id="NMTZ01000008">
    <property type="protein sequence ID" value="PDX84830.1"/>
    <property type="molecule type" value="Genomic_DNA"/>
</dbReference>
<accession>A0A2A7B0F7</accession>
<sequence>MNPFELFSFAKLFSTVMNGQMSVSSAEMEAACKLLKEMADNNQCMTSEQKEAYKLMVDCAKEASKGKQ</sequence>
<organism evidence="1 2">
    <name type="scientific">Faecalibacterium prausnitzii</name>
    <dbReference type="NCBI Taxonomy" id="853"/>
    <lineage>
        <taxon>Bacteria</taxon>
        <taxon>Bacillati</taxon>
        <taxon>Bacillota</taxon>
        <taxon>Clostridia</taxon>
        <taxon>Eubacteriales</taxon>
        <taxon>Oscillospiraceae</taxon>
        <taxon>Faecalibacterium</taxon>
    </lineage>
</organism>
<protein>
    <submittedName>
        <fullName evidence="1">Uncharacterized protein</fullName>
    </submittedName>
</protein>
<name>A0A2A7B0F7_9FIRM</name>
<reference evidence="1 2" key="1">
    <citation type="journal article" date="2017" name="Front. Microbiol.">
        <title>New Insights into the Diversity of the Genus Faecalibacterium.</title>
        <authorList>
            <person name="Benevides L."/>
            <person name="Burman S."/>
            <person name="Martin R."/>
            <person name="Robert V."/>
            <person name="Thomas M."/>
            <person name="Miquel S."/>
            <person name="Chain F."/>
            <person name="Sokol H."/>
            <person name="Bermudez-Humaran L.G."/>
            <person name="Morrison M."/>
            <person name="Langella P."/>
            <person name="Azevedo V.A."/>
            <person name="Chatel J.M."/>
            <person name="Soares S."/>
        </authorList>
    </citation>
    <scope>NUCLEOTIDE SEQUENCE [LARGE SCALE GENOMIC DNA]</scope>
    <source>
        <strain evidence="1 2">CNCM I 4644</strain>
    </source>
</reference>
<dbReference type="RefSeq" id="WP_097778893.1">
    <property type="nucleotide sequence ID" value="NZ_CP065377.1"/>
</dbReference>
<gene>
    <name evidence="1" type="ORF">CGS59_03195</name>
</gene>